<comment type="similarity">
    <text evidence="10 11">Belongs to the TonB-dependent receptor family.</text>
</comment>
<keyword evidence="3 10" id="KW-1134">Transmembrane beta strand</keyword>
<dbReference type="Gene3D" id="2.40.170.20">
    <property type="entry name" value="TonB-dependent receptor, beta-barrel domain"/>
    <property type="match status" value="1"/>
</dbReference>
<protein>
    <submittedName>
        <fullName evidence="15">TonB-dependent receptor</fullName>
    </submittedName>
</protein>
<dbReference type="Gene3D" id="2.170.130.10">
    <property type="entry name" value="TonB-dependent receptor, plug domain"/>
    <property type="match status" value="1"/>
</dbReference>
<dbReference type="EMBL" id="JAELVQ010000011">
    <property type="protein sequence ID" value="MBJ6368438.1"/>
    <property type="molecule type" value="Genomic_DNA"/>
</dbReference>
<dbReference type="InterPro" id="IPR037066">
    <property type="entry name" value="Plug_dom_sf"/>
</dbReference>
<keyword evidence="8 15" id="KW-0675">Receptor</keyword>
<dbReference type="GO" id="GO:0009279">
    <property type="term" value="C:cell outer membrane"/>
    <property type="evidence" value="ECO:0007669"/>
    <property type="project" value="UniProtKB-SubCell"/>
</dbReference>
<evidence type="ECO:0000259" key="13">
    <source>
        <dbReference type="Pfam" id="PF00593"/>
    </source>
</evidence>
<keyword evidence="4 10" id="KW-0812">Transmembrane</keyword>
<dbReference type="Proteomes" id="UP000610931">
    <property type="component" value="Unassembled WGS sequence"/>
</dbReference>
<comment type="caution">
    <text evidence="15">The sequence shown here is derived from an EMBL/GenBank/DDBJ whole genome shotgun (WGS) entry which is preliminary data.</text>
</comment>
<evidence type="ECO:0000256" key="2">
    <source>
        <dbReference type="ARBA" id="ARBA00022448"/>
    </source>
</evidence>
<dbReference type="Pfam" id="PF13715">
    <property type="entry name" value="CarbopepD_reg_2"/>
    <property type="match status" value="1"/>
</dbReference>
<reference evidence="15" key="1">
    <citation type="submission" date="2020-12" db="EMBL/GenBank/DDBJ databases">
        <title>Snuella sp. nov., isolated from sediment in Incheon.</title>
        <authorList>
            <person name="Kim W."/>
        </authorList>
    </citation>
    <scope>NUCLEOTIDE SEQUENCE</scope>
    <source>
        <strain evidence="15">CAU 1569</strain>
    </source>
</reference>
<dbReference type="RefSeq" id="WP_199115199.1">
    <property type="nucleotide sequence ID" value="NZ_JAELVQ010000011.1"/>
</dbReference>
<evidence type="ECO:0000256" key="11">
    <source>
        <dbReference type="RuleBase" id="RU003357"/>
    </source>
</evidence>
<feature type="domain" description="TonB-dependent receptor plug" evidence="14">
    <location>
        <begin position="113"/>
        <end position="217"/>
    </location>
</feature>
<evidence type="ECO:0000256" key="1">
    <source>
        <dbReference type="ARBA" id="ARBA00004571"/>
    </source>
</evidence>
<dbReference type="PROSITE" id="PS52016">
    <property type="entry name" value="TONB_DEPENDENT_REC_3"/>
    <property type="match status" value="1"/>
</dbReference>
<keyword evidence="16" id="KW-1185">Reference proteome</keyword>
<feature type="domain" description="TonB-dependent receptor-like beta-barrel" evidence="13">
    <location>
        <begin position="401"/>
        <end position="967"/>
    </location>
</feature>
<organism evidence="15 16">
    <name type="scientific">Snuella sedimenti</name>
    <dbReference type="NCBI Taxonomy" id="2798802"/>
    <lineage>
        <taxon>Bacteria</taxon>
        <taxon>Pseudomonadati</taxon>
        <taxon>Bacteroidota</taxon>
        <taxon>Flavobacteriia</taxon>
        <taxon>Flavobacteriales</taxon>
        <taxon>Flavobacteriaceae</taxon>
        <taxon>Snuella</taxon>
    </lineage>
</organism>
<feature type="signal peptide" evidence="12">
    <location>
        <begin position="1"/>
        <end position="19"/>
    </location>
</feature>
<keyword evidence="2 10" id="KW-0813">Transport</keyword>
<evidence type="ECO:0000256" key="8">
    <source>
        <dbReference type="ARBA" id="ARBA00023170"/>
    </source>
</evidence>
<keyword evidence="5 12" id="KW-0732">Signal</keyword>
<evidence type="ECO:0000313" key="16">
    <source>
        <dbReference type="Proteomes" id="UP000610931"/>
    </source>
</evidence>
<dbReference type="NCBIfam" id="TIGR04056">
    <property type="entry name" value="OMP_RagA_SusC"/>
    <property type="match status" value="1"/>
</dbReference>
<evidence type="ECO:0000256" key="12">
    <source>
        <dbReference type="SAM" id="SignalP"/>
    </source>
</evidence>
<feature type="chain" id="PRO_5035318090" evidence="12">
    <location>
        <begin position="20"/>
        <end position="1009"/>
    </location>
</feature>
<sequence>MRHTLFKILTLLFISYSSAQNIDISGMVIDESGIAIPGVNILVKDSSKGTVTDFDGNFTLFDVQVGSTLKFSYVGYITYEEIVTTSSKLTITLQEDLAKLDEVVVIGYGTQTKKEITGAVSVVGAETIEKLKPTRIEQALQGQVAGVNITTNSGSPGGASTISIRGVSTNGDSRPLILVDGNVVEDLSVINPNDIESMNILKDATAGIYGVRAANGVILITTKTGRKEMPLTIEYNAYVGFQQTTRQIPVLNATEYAVIVNEGYAAAGSTPPFSDLSALGVGTDWQDKVFQNAPIFNHAITFKGGKEKSSYSYSSSLLKQDGIVGGSKSNFTRITNAATYNLDFLENFKFKSGLTLTRTKKNNLPESTLGSVLFNALNMAPNRPVRDGNGDYTLADGLGGEVVNPLAQMANTYSRNKVMKLNGFAGLSYNFLDHFTAQANIQFNYAEVDNYSFDPIDFYGVGKVFNTLTSEVFEGFDIFRDYTFDGFIKYENTFNDNHKLNVLLGTSVFKTTGVFSGRTGKNIINNDPANAKVDLASDQEDIYKERGSNPTFDSRLLSYFTRVQYDYKGKYLLSAVVRRDGSTKFGPGNKFGYFPSGSLGWVVSDEDFMTNSKFLDFLKIRASYGILGNDRIGDYRFVSLLNGEGTYFFGGNDAEHEIFGKASGGIANPEIKWEKQKTLDIGVDMRLLNNKVDITADYFIRRTEDLLVSPEVSGLLGTGAAPFVNAGIVENTGIEFAIGYSDTIGEDFKFSINYNVTAIKNEVISVSGEGEFLESGNFGISQPVIARMEAGFPLGYFVGYKTDGVFQTQDEVDNAAVTNIATQPGDFRYVDQNNDGVIDLEDRVDLGNPIPDATMGLNISFDYKKFDFSAYAFASLGNEIVRNYERNQQLVNKPIWYLDRWTGPGSTNAAPRQTIGTNPNTLFSDYYVEDGSFVRLQNIQLGYTFSNNNSEESSLDKFRIYVSASNVFTLTEYRGYDPTAGTGAPIGGGIDQGIYPSARTFLLGINVKF</sequence>
<comment type="subcellular location">
    <subcellularLocation>
        <location evidence="1 10">Cell outer membrane</location>
        <topology evidence="1 10">Multi-pass membrane protein</topology>
    </subcellularLocation>
</comment>
<evidence type="ECO:0000256" key="10">
    <source>
        <dbReference type="PROSITE-ProRule" id="PRU01360"/>
    </source>
</evidence>
<evidence type="ECO:0000256" key="4">
    <source>
        <dbReference type="ARBA" id="ARBA00022692"/>
    </source>
</evidence>
<dbReference type="NCBIfam" id="TIGR04057">
    <property type="entry name" value="SusC_RagA_signa"/>
    <property type="match status" value="1"/>
</dbReference>
<keyword evidence="9 10" id="KW-0998">Cell outer membrane</keyword>
<evidence type="ECO:0000256" key="6">
    <source>
        <dbReference type="ARBA" id="ARBA00023077"/>
    </source>
</evidence>
<evidence type="ECO:0000313" key="15">
    <source>
        <dbReference type="EMBL" id="MBJ6368438.1"/>
    </source>
</evidence>
<dbReference type="PANTHER" id="PTHR30069">
    <property type="entry name" value="TONB-DEPENDENT OUTER MEMBRANE RECEPTOR"/>
    <property type="match status" value="1"/>
</dbReference>
<dbReference type="SUPFAM" id="SSF56935">
    <property type="entry name" value="Porins"/>
    <property type="match status" value="1"/>
</dbReference>
<keyword evidence="6 11" id="KW-0798">TonB box</keyword>
<keyword evidence="7 10" id="KW-0472">Membrane</keyword>
<gene>
    <name evidence="15" type="ORF">JF259_10100</name>
</gene>
<dbReference type="InterPro" id="IPR023996">
    <property type="entry name" value="TonB-dep_OMP_SusC/RagA"/>
</dbReference>
<dbReference type="InterPro" id="IPR000531">
    <property type="entry name" value="Beta-barrel_TonB"/>
</dbReference>
<dbReference type="InterPro" id="IPR036942">
    <property type="entry name" value="Beta-barrel_TonB_sf"/>
</dbReference>
<dbReference type="Pfam" id="PF00593">
    <property type="entry name" value="TonB_dep_Rec_b-barrel"/>
    <property type="match status" value="1"/>
</dbReference>
<dbReference type="GO" id="GO:0044718">
    <property type="term" value="P:siderophore transmembrane transport"/>
    <property type="evidence" value="ECO:0007669"/>
    <property type="project" value="TreeGrafter"/>
</dbReference>
<dbReference type="InterPro" id="IPR023997">
    <property type="entry name" value="TonB-dep_OMP_SusC/RagA_CS"/>
</dbReference>
<dbReference type="InterPro" id="IPR039426">
    <property type="entry name" value="TonB-dep_rcpt-like"/>
</dbReference>
<proteinExistence type="inferred from homology"/>
<dbReference type="AlphaFoldDB" id="A0A8J7J4L0"/>
<accession>A0A8J7J4L0</accession>
<dbReference type="InterPro" id="IPR008969">
    <property type="entry name" value="CarboxyPept-like_regulatory"/>
</dbReference>
<evidence type="ECO:0000256" key="3">
    <source>
        <dbReference type="ARBA" id="ARBA00022452"/>
    </source>
</evidence>
<dbReference type="InterPro" id="IPR012910">
    <property type="entry name" value="Plug_dom"/>
</dbReference>
<dbReference type="PANTHER" id="PTHR30069:SF29">
    <property type="entry name" value="HEMOGLOBIN AND HEMOGLOBIN-HAPTOGLOBIN-BINDING PROTEIN 1-RELATED"/>
    <property type="match status" value="1"/>
</dbReference>
<dbReference type="Gene3D" id="2.60.40.1120">
    <property type="entry name" value="Carboxypeptidase-like, regulatory domain"/>
    <property type="match status" value="1"/>
</dbReference>
<evidence type="ECO:0000259" key="14">
    <source>
        <dbReference type="Pfam" id="PF07715"/>
    </source>
</evidence>
<name>A0A8J7J4L0_9FLAO</name>
<evidence type="ECO:0000256" key="7">
    <source>
        <dbReference type="ARBA" id="ARBA00023136"/>
    </source>
</evidence>
<dbReference type="GO" id="GO:0015344">
    <property type="term" value="F:siderophore uptake transmembrane transporter activity"/>
    <property type="evidence" value="ECO:0007669"/>
    <property type="project" value="TreeGrafter"/>
</dbReference>
<evidence type="ECO:0000256" key="5">
    <source>
        <dbReference type="ARBA" id="ARBA00022729"/>
    </source>
</evidence>
<evidence type="ECO:0000256" key="9">
    <source>
        <dbReference type="ARBA" id="ARBA00023237"/>
    </source>
</evidence>
<dbReference type="SUPFAM" id="SSF49464">
    <property type="entry name" value="Carboxypeptidase regulatory domain-like"/>
    <property type="match status" value="1"/>
</dbReference>
<dbReference type="Pfam" id="PF07715">
    <property type="entry name" value="Plug"/>
    <property type="match status" value="1"/>
</dbReference>